<keyword evidence="3" id="KW-1185">Reference proteome</keyword>
<dbReference type="GO" id="GO:0003700">
    <property type="term" value="F:DNA-binding transcription factor activity"/>
    <property type="evidence" value="ECO:0007669"/>
    <property type="project" value="InterPro"/>
</dbReference>
<sequence length="127" mass="13766">MPGNKAGCGRSGSLLSPGYKIWLEKEGAILGEGLFELLSKISSAGSISQAAREMGMSYRAAWGKIRLAEKRLGLPLVITQVGGELGGGARLTPQADELMEKFSRLRREARAFIDNLFNEIFRGWPGP</sequence>
<protein>
    <submittedName>
        <fullName evidence="2">N-terminal domain of molybdenum-binding protein</fullName>
    </submittedName>
</protein>
<feature type="domain" description="HTH lysR-type" evidence="1">
    <location>
        <begin position="35"/>
        <end position="95"/>
    </location>
</feature>
<dbReference type="EMBL" id="AP009389">
    <property type="protein sequence ID" value="BAF60806.1"/>
    <property type="molecule type" value="Genomic_DNA"/>
</dbReference>
<name>A5CYZ2_PELTS</name>
<dbReference type="SUPFAM" id="SSF46785">
    <property type="entry name" value="Winged helix' DNA-binding domain"/>
    <property type="match status" value="1"/>
</dbReference>
<dbReference type="STRING" id="370438.PTH_2626"/>
<evidence type="ECO:0000259" key="1">
    <source>
        <dbReference type="Pfam" id="PF00126"/>
    </source>
</evidence>
<dbReference type="KEGG" id="pth:PTH_2626"/>
<evidence type="ECO:0000313" key="3">
    <source>
        <dbReference type="Proteomes" id="UP000006556"/>
    </source>
</evidence>
<proteinExistence type="predicted"/>
<accession>A5CYZ2</accession>
<reference evidence="3" key="1">
    <citation type="journal article" date="2008" name="Genome Res.">
        <title>The genome of Pelotomaculum thermopropionicum reveals niche-associated evolution in anaerobic microbiota.</title>
        <authorList>
            <person name="Kosaka T."/>
            <person name="Kato S."/>
            <person name="Shimoyama T."/>
            <person name="Ishii S."/>
            <person name="Abe T."/>
            <person name="Watanabe K."/>
        </authorList>
    </citation>
    <scope>NUCLEOTIDE SEQUENCE [LARGE SCALE GENOMIC DNA]</scope>
    <source>
        <strain evidence="3">DSM 13744 / JCM 10971 / SI</strain>
    </source>
</reference>
<dbReference type="InterPro" id="IPR051815">
    <property type="entry name" value="Molybdate_resp_trans_reg"/>
</dbReference>
<dbReference type="InterPro" id="IPR000847">
    <property type="entry name" value="LysR_HTH_N"/>
</dbReference>
<dbReference type="InterPro" id="IPR036388">
    <property type="entry name" value="WH-like_DNA-bd_sf"/>
</dbReference>
<dbReference type="AlphaFoldDB" id="A5CYZ2"/>
<dbReference type="Gene3D" id="1.10.10.10">
    <property type="entry name" value="Winged helix-like DNA-binding domain superfamily/Winged helix DNA-binding domain"/>
    <property type="match status" value="1"/>
</dbReference>
<evidence type="ECO:0000313" key="2">
    <source>
        <dbReference type="EMBL" id="BAF60806.1"/>
    </source>
</evidence>
<dbReference type="PANTHER" id="PTHR30432">
    <property type="entry name" value="TRANSCRIPTIONAL REGULATOR MODE"/>
    <property type="match status" value="1"/>
</dbReference>
<dbReference type="PANTHER" id="PTHR30432:SF1">
    <property type="entry name" value="DNA-BINDING TRANSCRIPTIONAL DUAL REGULATOR MODE"/>
    <property type="match status" value="1"/>
</dbReference>
<dbReference type="Pfam" id="PF00126">
    <property type="entry name" value="HTH_1"/>
    <property type="match status" value="1"/>
</dbReference>
<dbReference type="InterPro" id="IPR036390">
    <property type="entry name" value="WH_DNA-bd_sf"/>
</dbReference>
<organism evidence="2 3">
    <name type="scientific">Pelotomaculum thermopropionicum (strain DSM 13744 / JCM 10971 / SI)</name>
    <dbReference type="NCBI Taxonomy" id="370438"/>
    <lineage>
        <taxon>Bacteria</taxon>
        <taxon>Bacillati</taxon>
        <taxon>Bacillota</taxon>
        <taxon>Clostridia</taxon>
        <taxon>Eubacteriales</taxon>
        <taxon>Desulfotomaculaceae</taxon>
        <taxon>Pelotomaculum</taxon>
    </lineage>
</organism>
<dbReference type="Proteomes" id="UP000006556">
    <property type="component" value="Chromosome"/>
</dbReference>
<dbReference type="eggNOG" id="COG2005">
    <property type="taxonomic scope" value="Bacteria"/>
</dbReference>
<gene>
    <name evidence="2" type="primary">ModE</name>
    <name evidence="2" type="ordered locus">PTH_2626</name>
</gene>
<dbReference type="HOGENOM" id="CLU_125440_2_1_9"/>